<name>A0A0P6WXL2_9CHLR</name>
<dbReference type="OrthoDB" id="286575at2"/>
<evidence type="ECO:0000313" key="2">
    <source>
        <dbReference type="EMBL" id="KPL74971.1"/>
    </source>
</evidence>
<dbReference type="NCBIfam" id="TIGR01641">
    <property type="entry name" value="phageSPP1_gp7"/>
    <property type="match status" value="1"/>
</dbReference>
<dbReference type="STRING" id="360411.AC812_10675"/>
<dbReference type="EMBL" id="LGHJ01000016">
    <property type="protein sequence ID" value="KPL74971.1"/>
    <property type="molecule type" value="Genomic_DNA"/>
</dbReference>
<dbReference type="AlphaFoldDB" id="A0A0P6WXL2"/>
<keyword evidence="3" id="KW-1185">Reference proteome</keyword>
<dbReference type="Proteomes" id="UP000050514">
    <property type="component" value="Unassembled WGS sequence"/>
</dbReference>
<sequence length="369" mass="41867">MEKQVEPYHPEYAANRVKSLLERLEEELQQALMRWFTEFLDDLIGVKKIAKDEPLPGFILARLNDQVWWKTWSEKLAEILTSNILSAMRAGSHSAGRQLAMNLSWDYIQPAAVEWARQNAGKLVTGILPDIQTGISQIVTAGLSEGKTIYQIRDEIAGLRNDAEQTVFPDWRAARIARTEVIRAHAQGAKLGYEESGVVRGMRWLDGQTGACPKCKELHNKTIRLGEKFYIDPKFGDGLPPRHPHCRCAVAPVTLDQVKYLPTDHPLRNNRRNSIEEITDIQAYTEIGGVRVTGERLRHAKFGHPESTSQSLQELINRIEGSIQKPGKFNDVRHYIQDKSGKWWVIVVSPGEGSPFMVTFHRVHKPPKK</sequence>
<evidence type="ECO:0000313" key="3">
    <source>
        <dbReference type="Proteomes" id="UP000050514"/>
    </source>
</evidence>
<comment type="caution">
    <text evidence="2">The sequence shown here is derived from an EMBL/GenBank/DDBJ whole genome shotgun (WGS) entry which is preliminary data.</text>
</comment>
<gene>
    <name evidence="2" type="ORF">AC812_10675</name>
</gene>
<dbReference type="InterPro" id="IPR006528">
    <property type="entry name" value="Phage_head_morphogenesis_dom"/>
</dbReference>
<dbReference type="Pfam" id="PF04233">
    <property type="entry name" value="Phage_Mu_F"/>
    <property type="match status" value="1"/>
</dbReference>
<reference evidence="2 3" key="1">
    <citation type="submission" date="2015-07" db="EMBL/GenBank/DDBJ databases">
        <title>Draft genome of Bellilinea caldifistulae DSM 17877.</title>
        <authorList>
            <person name="Hemp J."/>
            <person name="Ward L.M."/>
            <person name="Pace L.A."/>
            <person name="Fischer W.W."/>
        </authorList>
    </citation>
    <scope>NUCLEOTIDE SEQUENCE [LARGE SCALE GENOMIC DNA]</scope>
    <source>
        <strain evidence="2 3">GOMI-1</strain>
    </source>
</reference>
<evidence type="ECO:0000259" key="1">
    <source>
        <dbReference type="Pfam" id="PF04233"/>
    </source>
</evidence>
<protein>
    <recommendedName>
        <fullName evidence="1">Phage head morphogenesis domain-containing protein</fullName>
    </recommendedName>
</protein>
<proteinExistence type="predicted"/>
<dbReference type="RefSeq" id="WP_061916008.1">
    <property type="nucleotide sequence ID" value="NZ_DF967971.1"/>
</dbReference>
<accession>A0A0P6WXL2</accession>
<feature type="domain" description="Phage head morphogenesis" evidence="1">
    <location>
        <begin position="135"/>
        <end position="250"/>
    </location>
</feature>
<organism evidence="2 3">
    <name type="scientific">Bellilinea caldifistulae</name>
    <dbReference type="NCBI Taxonomy" id="360411"/>
    <lineage>
        <taxon>Bacteria</taxon>
        <taxon>Bacillati</taxon>
        <taxon>Chloroflexota</taxon>
        <taxon>Anaerolineae</taxon>
        <taxon>Anaerolineales</taxon>
        <taxon>Anaerolineaceae</taxon>
        <taxon>Bellilinea</taxon>
    </lineage>
</organism>